<evidence type="ECO:0000313" key="3">
    <source>
        <dbReference type="Proteomes" id="UP001049176"/>
    </source>
</evidence>
<protein>
    <recommendedName>
        <fullName evidence="1">F-box domain-containing protein</fullName>
    </recommendedName>
</protein>
<dbReference type="InterPro" id="IPR032675">
    <property type="entry name" value="LRR_dom_sf"/>
</dbReference>
<dbReference type="InterPro" id="IPR001810">
    <property type="entry name" value="F-box_dom"/>
</dbReference>
<comment type="caution">
    <text evidence="2">The sequence shown here is derived from an EMBL/GenBank/DDBJ whole genome shotgun (WGS) entry which is preliminary data.</text>
</comment>
<reference evidence="2" key="1">
    <citation type="journal article" date="2021" name="Genome Biol. Evol.">
        <title>The assembled and annotated genome of the fairy-ring fungus Marasmius oreades.</title>
        <authorList>
            <person name="Hiltunen M."/>
            <person name="Ament-Velasquez S.L."/>
            <person name="Johannesson H."/>
        </authorList>
    </citation>
    <scope>NUCLEOTIDE SEQUENCE</scope>
    <source>
        <strain evidence="2">03SP1</strain>
    </source>
</reference>
<dbReference type="AlphaFoldDB" id="A0A9P7UTQ0"/>
<gene>
    <name evidence="2" type="ORF">E1B28_007375</name>
</gene>
<organism evidence="2 3">
    <name type="scientific">Marasmius oreades</name>
    <name type="common">fairy-ring Marasmius</name>
    <dbReference type="NCBI Taxonomy" id="181124"/>
    <lineage>
        <taxon>Eukaryota</taxon>
        <taxon>Fungi</taxon>
        <taxon>Dikarya</taxon>
        <taxon>Basidiomycota</taxon>
        <taxon>Agaricomycotina</taxon>
        <taxon>Agaricomycetes</taxon>
        <taxon>Agaricomycetidae</taxon>
        <taxon>Agaricales</taxon>
        <taxon>Marasmiineae</taxon>
        <taxon>Marasmiaceae</taxon>
        <taxon>Marasmius</taxon>
    </lineage>
</organism>
<accession>A0A9P7UTQ0</accession>
<dbReference type="GeneID" id="66076451"/>
<evidence type="ECO:0000313" key="2">
    <source>
        <dbReference type="EMBL" id="KAG7093723.1"/>
    </source>
</evidence>
<dbReference type="Proteomes" id="UP001049176">
    <property type="component" value="Chromosome 4"/>
</dbReference>
<dbReference type="SUPFAM" id="SSF52047">
    <property type="entry name" value="RNI-like"/>
    <property type="match status" value="1"/>
</dbReference>
<evidence type="ECO:0000259" key="1">
    <source>
        <dbReference type="Pfam" id="PF12937"/>
    </source>
</evidence>
<keyword evidence="3" id="KW-1185">Reference proteome</keyword>
<feature type="domain" description="F-box" evidence="1">
    <location>
        <begin position="105"/>
        <end position="159"/>
    </location>
</feature>
<name>A0A9P7UTQ0_9AGAR</name>
<proteinExistence type="predicted"/>
<dbReference type="KEGG" id="more:E1B28_007375"/>
<dbReference type="OrthoDB" id="2972553at2759"/>
<dbReference type="Gene3D" id="3.80.10.10">
    <property type="entry name" value="Ribonuclease Inhibitor"/>
    <property type="match status" value="1"/>
</dbReference>
<dbReference type="RefSeq" id="XP_043010193.1">
    <property type="nucleotide sequence ID" value="XM_043152107.1"/>
</dbReference>
<dbReference type="EMBL" id="CM032184">
    <property type="protein sequence ID" value="KAG7093723.1"/>
    <property type="molecule type" value="Genomic_DNA"/>
</dbReference>
<sequence length="532" mass="60876">MFMHMATLDCTKSGWESLTFTFPPEISPIRSKILHFLSLHPGNYIASHDERPIIESHLCQARIELAAYEGERQRVLSLLEELQARRNSLFQSATQLSGMVKPAVRRLPVELLMSVFRIYFETSMQDPGQKTHPALILGQVCSKWRAVTHTCPALWSRIHSDIYPCALDSEEALRFTRFCMKRSGRAPLQVSFNDTACKFKPVYHEVLTQSHRWKEVIIDRLPFSSGTFPNDLPALKTLALAISQSGRSMTFPDIISTPSLRELKLTYENLGLGLRVDTRSLLYLNVDGPYVDCACLFEILKRSPSLTSLQLNGLSLTNWPTELREPDPISLTSLHMDLSLRGHHAETDLRTIFTNTATPSLKNLFIGSRYGPVEVDIQTSQIFHRFLTTPGPPLLTFLTLHNIYFENLRELFDSLTSLSKTLSRLSLVKCNTRDELWDEFLQLMTFSSDFMDNSFLSNLYELELDYYHLWTKATESHLLEMVESRWSVQIPAVKRLKQLQILCQSGYDRCRIVGPLETFTKEGLILGVCYHS</sequence>
<dbReference type="Pfam" id="PF12937">
    <property type="entry name" value="F-box-like"/>
    <property type="match status" value="1"/>
</dbReference>